<keyword evidence="6 12" id="KW-0698">rRNA processing</keyword>
<proteinExistence type="inferred from homology"/>
<keyword evidence="7 12" id="KW-0489">Methyltransferase</keyword>
<dbReference type="PIRSF" id="PIRSF015601">
    <property type="entry name" value="MTase_slr0722"/>
    <property type="match status" value="1"/>
</dbReference>
<dbReference type="InterPro" id="IPR046887">
    <property type="entry name" value="RsmE_PUA-like"/>
</dbReference>
<evidence type="ECO:0000259" key="14">
    <source>
        <dbReference type="Pfam" id="PF20260"/>
    </source>
</evidence>
<evidence type="ECO:0000256" key="5">
    <source>
        <dbReference type="ARBA" id="ARBA00022490"/>
    </source>
</evidence>
<feature type="domain" description="Ribosomal RNA small subunit methyltransferase E PUA-like" evidence="14">
    <location>
        <begin position="23"/>
        <end position="68"/>
    </location>
</feature>
<evidence type="ECO:0000256" key="4">
    <source>
        <dbReference type="ARBA" id="ARBA00013673"/>
    </source>
</evidence>
<dbReference type="KEGG" id="ssw:SSGZ1_1914"/>
<name>D5AEX7_STRGZ</name>
<comment type="subcellular location">
    <subcellularLocation>
        <location evidence="1 12">Cytoplasm</location>
    </subcellularLocation>
</comment>
<accession>D5AEX7</accession>
<dbReference type="HOGENOM" id="CLU_067442_3_0_9"/>
<dbReference type="InterPro" id="IPR015947">
    <property type="entry name" value="PUA-like_sf"/>
</dbReference>
<evidence type="ECO:0000256" key="10">
    <source>
        <dbReference type="ARBA" id="ARBA00025699"/>
    </source>
</evidence>
<dbReference type="EC" id="2.1.1.193" evidence="3 12"/>
<evidence type="ECO:0000256" key="2">
    <source>
        <dbReference type="ARBA" id="ARBA00005528"/>
    </source>
</evidence>
<comment type="similarity">
    <text evidence="2 12">Belongs to the RNA methyltransferase RsmE family.</text>
</comment>
<dbReference type="PANTHER" id="PTHR30027:SF3">
    <property type="entry name" value="16S RRNA (URACIL(1498)-N(3))-METHYLTRANSFERASE"/>
    <property type="match status" value="1"/>
</dbReference>
<dbReference type="Gene3D" id="3.40.1280.10">
    <property type="match status" value="1"/>
</dbReference>
<dbReference type="EMBL" id="CP000837">
    <property type="protein sequence ID" value="ADE32370.1"/>
    <property type="molecule type" value="Genomic_DNA"/>
</dbReference>
<gene>
    <name evidence="15" type="ordered locus">SSGZ1_1914</name>
</gene>
<dbReference type="GO" id="GO:0070475">
    <property type="term" value="P:rRNA base methylation"/>
    <property type="evidence" value="ECO:0007669"/>
    <property type="project" value="TreeGrafter"/>
</dbReference>
<dbReference type="PANTHER" id="PTHR30027">
    <property type="entry name" value="RIBOSOMAL RNA SMALL SUBUNIT METHYLTRANSFERASE E"/>
    <property type="match status" value="1"/>
</dbReference>
<dbReference type="PATRIC" id="fig|423211.3.peg.1885"/>
<evidence type="ECO:0000256" key="6">
    <source>
        <dbReference type="ARBA" id="ARBA00022552"/>
    </source>
</evidence>
<evidence type="ECO:0000256" key="9">
    <source>
        <dbReference type="ARBA" id="ARBA00022691"/>
    </source>
</evidence>
<organism evidence="15 16">
    <name type="scientific">Streptococcus suis (strain GZ1)</name>
    <dbReference type="NCBI Taxonomy" id="423211"/>
    <lineage>
        <taxon>Bacteria</taxon>
        <taxon>Bacillati</taxon>
        <taxon>Bacillota</taxon>
        <taxon>Bacilli</taxon>
        <taxon>Lactobacillales</taxon>
        <taxon>Streptococcaceae</taxon>
        <taxon>Streptococcus</taxon>
    </lineage>
</organism>
<dbReference type="FunFam" id="3.40.1280.10:FF:000020">
    <property type="entry name" value="Ribosomal RNA small subunit methyltransferase E"/>
    <property type="match status" value="1"/>
</dbReference>
<dbReference type="InterPro" id="IPR029026">
    <property type="entry name" value="tRNA_m1G_MTases_N"/>
</dbReference>
<dbReference type="NCBIfam" id="NF008691">
    <property type="entry name" value="PRK11713.1-4"/>
    <property type="match status" value="1"/>
</dbReference>
<dbReference type="Pfam" id="PF04452">
    <property type="entry name" value="Methyltrans_RNA"/>
    <property type="match status" value="1"/>
</dbReference>
<evidence type="ECO:0000256" key="1">
    <source>
        <dbReference type="ARBA" id="ARBA00004496"/>
    </source>
</evidence>
<keyword evidence="9 12" id="KW-0949">S-adenosyl-L-methionine</keyword>
<reference evidence="15 16" key="1">
    <citation type="journal article" date="2009" name="J. Infect. Dis.">
        <title>Clinical, experimental, and genomic differences between intermediately pathogenic, highly pathogenic, and epidemic Streptococcus suis.</title>
        <authorList>
            <person name="Ye C."/>
            <person name="Zheng H."/>
            <person name="Zhang J."/>
            <person name="Jing H."/>
            <person name="Wang L."/>
            <person name="Xiong Y."/>
            <person name="Wang W."/>
            <person name="Zhou Z."/>
            <person name="Sun Q."/>
            <person name="Luo X."/>
            <person name="Du H."/>
            <person name="Gottschalk M."/>
            <person name="Xu J."/>
        </authorList>
    </citation>
    <scope>NUCLEOTIDE SEQUENCE [LARGE SCALE GENOMIC DNA]</scope>
    <source>
        <strain evidence="15 16">GZ1</strain>
    </source>
</reference>
<dbReference type="GO" id="GO:0070042">
    <property type="term" value="F:rRNA (uridine-N3-)-methyltransferase activity"/>
    <property type="evidence" value="ECO:0007669"/>
    <property type="project" value="TreeGrafter"/>
</dbReference>
<keyword evidence="8 12" id="KW-0808">Transferase</keyword>
<dbReference type="SUPFAM" id="SSF75217">
    <property type="entry name" value="alpha/beta knot"/>
    <property type="match status" value="1"/>
</dbReference>
<dbReference type="CDD" id="cd18084">
    <property type="entry name" value="RsmE-like"/>
    <property type="match status" value="1"/>
</dbReference>
<comment type="catalytic activity">
    <reaction evidence="11 12">
        <text>uridine(1498) in 16S rRNA + S-adenosyl-L-methionine = N(3)-methyluridine(1498) in 16S rRNA + S-adenosyl-L-homocysteine + H(+)</text>
        <dbReference type="Rhea" id="RHEA:42920"/>
        <dbReference type="Rhea" id="RHEA-COMP:10283"/>
        <dbReference type="Rhea" id="RHEA-COMP:10284"/>
        <dbReference type="ChEBI" id="CHEBI:15378"/>
        <dbReference type="ChEBI" id="CHEBI:57856"/>
        <dbReference type="ChEBI" id="CHEBI:59789"/>
        <dbReference type="ChEBI" id="CHEBI:65315"/>
        <dbReference type="ChEBI" id="CHEBI:74502"/>
        <dbReference type="EC" id="2.1.1.193"/>
    </reaction>
</comment>
<dbReference type="InterPro" id="IPR006700">
    <property type="entry name" value="RsmE"/>
</dbReference>
<dbReference type="Pfam" id="PF20260">
    <property type="entry name" value="PUA_4"/>
    <property type="match status" value="1"/>
</dbReference>
<sequence length="252" mass="27500">MEARMQQYFVNGRAPQGMFQISDKDTAKHMFSVMRLQAGDQIVLVFDDGIKRLARVVDSQSQSVEIIEELTDNVELPISVTIAMGFPKGDKLEFVAQKATELGMSALWAFPADWSVVKWDGKKLAKKAEKLEKIAQGAAEQSKRNRIPAVRLFEKKSDFLAQLAGFDQIILAYEEAAKEGEQANLVKILSGLEIGQSVLVIVGPEGGVSPEEVAAFEGAGAVKTGLGPRILRAETAPLYALSTISYATELLR</sequence>
<comment type="function">
    <text evidence="10 12">Specifically methylates the N3 position of the uracil ring of uridine 1498 (m3U1498) in 16S rRNA. Acts on the fully assembled 30S ribosomal subunit.</text>
</comment>
<dbReference type="Proteomes" id="UP000002359">
    <property type="component" value="Chromosome"/>
</dbReference>
<protein>
    <recommendedName>
        <fullName evidence="4 12">Ribosomal RNA small subunit methyltransferase E</fullName>
        <ecNumber evidence="3 12">2.1.1.193</ecNumber>
    </recommendedName>
</protein>
<evidence type="ECO:0000256" key="11">
    <source>
        <dbReference type="ARBA" id="ARBA00047944"/>
    </source>
</evidence>
<dbReference type="AlphaFoldDB" id="D5AEX7"/>
<dbReference type="SUPFAM" id="SSF88697">
    <property type="entry name" value="PUA domain-like"/>
    <property type="match status" value="1"/>
</dbReference>
<dbReference type="InterPro" id="IPR046886">
    <property type="entry name" value="RsmE_MTase_dom"/>
</dbReference>
<evidence type="ECO:0000313" key="16">
    <source>
        <dbReference type="Proteomes" id="UP000002359"/>
    </source>
</evidence>
<evidence type="ECO:0000259" key="13">
    <source>
        <dbReference type="Pfam" id="PF04452"/>
    </source>
</evidence>
<evidence type="ECO:0000313" key="15">
    <source>
        <dbReference type="EMBL" id="ADE32370.1"/>
    </source>
</evidence>
<keyword evidence="5 12" id="KW-0963">Cytoplasm</keyword>
<dbReference type="GO" id="GO:0005737">
    <property type="term" value="C:cytoplasm"/>
    <property type="evidence" value="ECO:0007669"/>
    <property type="project" value="UniProtKB-SubCell"/>
</dbReference>
<feature type="domain" description="Ribosomal RNA small subunit methyltransferase E methyltransferase" evidence="13">
    <location>
        <begin position="75"/>
        <end position="244"/>
    </location>
</feature>
<evidence type="ECO:0000256" key="3">
    <source>
        <dbReference type="ARBA" id="ARBA00012328"/>
    </source>
</evidence>
<evidence type="ECO:0000256" key="8">
    <source>
        <dbReference type="ARBA" id="ARBA00022679"/>
    </source>
</evidence>
<evidence type="ECO:0000256" key="7">
    <source>
        <dbReference type="ARBA" id="ARBA00022603"/>
    </source>
</evidence>
<evidence type="ECO:0000256" key="12">
    <source>
        <dbReference type="PIRNR" id="PIRNR015601"/>
    </source>
</evidence>
<dbReference type="InterPro" id="IPR029028">
    <property type="entry name" value="Alpha/beta_knot_MTases"/>
</dbReference>
<dbReference type="NCBIfam" id="TIGR00046">
    <property type="entry name" value="RsmE family RNA methyltransferase"/>
    <property type="match status" value="1"/>
</dbReference>